<evidence type="ECO:0000256" key="3">
    <source>
        <dbReference type="ARBA" id="ARBA00004174"/>
    </source>
</evidence>
<feature type="transmembrane region" description="Helical" evidence="16">
    <location>
        <begin position="6"/>
        <end position="26"/>
    </location>
</feature>
<reference evidence="17 18" key="1">
    <citation type="journal article" date="2023" name="Insect Mol. Biol.">
        <title>Genome sequencing provides insights into the evolution of gene families encoding plant cell wall-degrading enzymes in longhorned beetles.</title>
        <authorList>
            <person name="Shin N.R."/>
            <person name="Okamura Y."/>
            <person name="Kirsch R."/>
            <person name="Pauchet Y."/>
        </authorList>
    </citation>
    <scope>NUCLEOTIDE SEQUENCE [LARGE SCALE GENOMIC DNA]</scope>
    <source>
        <strain evidence="17">EAD_L_NR</strain>
    </source>
</reference>
<dbReference type="PANTHER" id="PTHR24291">
    <property type="entry name" value="CYTOCHROME P450 FAMILY 4"/>
    <property type="match status" value="1"/>
</dbReference>
<keyword evidence="8" id="KW-0256">Endoplasmic reticulum</keyword>
<evidence type="ECO:0000256" key="6">
    <source>
        <dbReference type="ARBA" id="ARBA00022617"/>
    </source>
</evidence>
<comment type="subcellular location">
    <subcellularLocation>
        <location evidence="4">Endoplasmic reticulum membrane</location>
        <topology evidence="4">Peripheral membrane protein</topology>
    </subcellularLocation>
    <subcellularLocation>
        <location evidence="3">Microsome membrane</location>
        <topology evidence="3">Peripheral membrane protein</topology>
    </subcellularLocation>
</comment>
<dbReference type="CDD" id="cd20628">
    <property type="entry name" value="CYP4"/>
    <property type="match status" value="1"/>
</dbReference>
<evidence type="ECO:0000256" key="11">
    <source>
        <dbReference type="ARBA" id="ARBA00023004"/>
    </source>
</evidence>
<protein>
    <recommendedName>
        <fullName evidence="19">Cytochrome P450</fullName>
    </recommendedName>
</protein>
<feature type="transmembrane region" description="Helical" evidence="16">
    <location>
        <begin position="33"/>
        <end position="54"/>
    </location>
</feature>
<dbReference type="InterPro" id="IPR017972">
    <property type="entry name" value="Cyt_P450_CS"/>
</dbReference>
<gene>
    <name evidence="17" type="ORF">NQ315_000160</name>
</gene>
<comment type="similarity">
    <text evidence="5 15">Belongs to the cytochrome P450 family.</text>
</comment>
<dbReference type="Gene3D" id="1.10.630.10">
    <property type="entry name" value="Cytochrome P450"/>
    <property type="match status" value="1"/>
</dbReference>
<dbReference type="InterPro" id="IPR002401">
    <property type="entry name" value="Cyt_P450_E_grp-I"/>
</dbReference>
<dbReference type="GO" id="GO:0004497">
    <property type="term" value="F:monooxygenase activity"/>
    <property type="evidence" value="ECO:0007669"/>
    <property type="project" value="UniProtKB-KW"/>
</dbReference>
<keyword evidence="18" id="KW-1185">Reference proteome</keyword>
<keyword evidence="6 14" id="KW-0349">Heme</keyword>
<dbReference type="GO" id="GO:0005506">
    <property type="term" value="F:iron ion binding"/>
    <property type="evidence" value="ECO:0007669"/>
    <property type="project" value="InterPro"/>
</dbReference>
<proteinExistence type="inferred from homology"/>
<evidence type="ECO:0000256" key="5">
    <source>
        <dbReference type="ARBA" id="ARBA00010617"/>
    </source>
</evidence>
<dbReference type="Proteomes" id="UP001159042">
    <property type="component" value="Unassembled WGS sequence"/>
</dbReference>
<dbReference type="SUPFAM" id="SSF48264">
    <property type="entry name" value="Cytochrome P450"/>
    <property type="match status" value="1"/>
</dbReference>
<evidence type="ECO:0000313" key="18">
    <source>
        <dbReference type="Proteomes" id="UP001159042"/>
    </source>
</evidence>
<name>A0AAV8VQ62_9CUCU</name>
<evidence type="ECO:0000256" key="2">
    <source>
        <dbReference type="ARBA" id="ARBA00003690"/>
    </source>
</evidence>
<evidence type="ECO:0000256" key="15">
    <source>
        <dbReference type="RuleBase" id="RU000461"/>
    </source>
</evidence>
<dbReference type="GO" id="GO:0005789">
    <property type="term" value="C:endoplasmic reticulum membrane"/>
    <property type="evidence" value="ECO:0007669"/>
    <property type="project" value="UniProtKB-SubCell"/>
</dbReference>
<dbReference type="InterPro" id="IPR001128">
    <property type="entry name" value="Cyt_P450"/>
</dbReference>
<evidence type="ECO:0000256" key="13">
    <source>
        <dbReference type="ARBA" id="ARBA00023136"/>
    </source>
</evidence>
<evidence type="ECO:0000256" key="12">
    <source>
        <dbReference type="ARBA" id="ARBA00023033"/>
    </source>
</evidence>
<sequence>MIWTSQNLTLLLCTLILTLWYLSFLWKRRKLYYLSWNAPGPLSLPLIGAAYIFFGKPNDILDKIYTIIPLYPDLTKLWFGYRLIYCLTEPEHIEKVLTNAKCLGKDHLYRFLVYSIGSGLLTAPTQKWRKHRKAIMPSFNQKVLDSFVDVFAEQASVFNEIIKKHSGKKNLQLDFSALTLDIICETAMGLKMNIQRGEQYAFAVDLEMIMEVTTLRIFRVWHHLEWTWRLYPMSRLLDKHLAGFRSVTSTVSWRGYGLKRVEHQERRRDANSDVLFPSKVIRKKMEAFEDEKKHKENFLITQVEQCETKRRLAFLDLVLQNSSFTEEELLEEVEIFLIAGTDTSATTLFFLFAMFGLFPDVQQKVYEEVMEILGEDRQVEPSDLPKFKYTERVIKETLRLFPVGVYFVRLAEEDVDLGRYVLPEGAAAFFSVLNIHRNPKYWPDPLRFDPDRFLPEEVAKRHPCTYIPFSYGPRNCIGSRYAMMSLKTITATILRKYRALTHYKSVEEVELMTKIVLRPKDGSKVYLELR</sequence>
<evidence type="ECO:0000256" key="8">
    <source>
        <dbReference type="ARBA" id="ARBA00022824"/>
    </source>
</evidence>
<comment type="caution">
    <text evidence="17">The sequence shown here is derived from an EMBL/GenBank/DDBJ whole genome shotgun (WGS) entry which is preliminary data.</text>
</comment>
<evidence type="ECO:0000256" key="9">
    <source>
        <dbReference type="ARBA" id="ARBA00022848"/>
    </source>
</evidence>
<dbReference type="EMBL" id="JANEYG010000041">
    <property type="protein sequence ID" value="KAJ8916518.1"/>
    <property type="molecule type" value="Genomic_DNA"/>
</dbReference>
<keyword evidence="7 14" id="KW-0479">Metal-binding</keyword>
<dbReference type="PANTHER" id="PTHR24291:SF189">
    <property type="entry name" value="CYTOCHROME P450 4C3-RELATED"/>
    <property type="match status" value="1"/>
</dbReference>
<dbReference type="Pfam" id="PF00067">
    <property type="entry name" value="p450"/>
    <property type="match status" value="1"/>
</dbReference>
<dbReference type="PRINTS" id="PR00385">
    <property type="entry name" value="P450"/>
</dbReference>
<dbReference type="InterPro" id="IPR036396">
    <property type="entry name" value="Cyt_P450_sf"/>
</dbReference>
<evidence type="ECO:0000256" key="1">
    <source>
        <dbReference type="ARBA" id="ARBA00001971"/>
    </source>
</evidence>
<evidence type="ECO:0000256" key="16">
    <source>
        <dbReference type="SAM" id="Phobius"/>
    </source>
</evidence>
<dbReference type="AlphaFoldDB" id="A0AAV8VQ62"/>
<comment type="function">
    <text evidence="2">May be involved in the metabolism of insect hormones and in the breakdown of synthetic insecticides.</text>
</comment>
<keyword evidence="11 14" id="KW-0408">Iron</keyword>
<dbReference type="PROSITE" id="PS00086">
    <property type="entry name" value="CYTOCHROME_P450"/>
    <property type="match status" value="1"/>
</dbReference>
<dbReference type="GO" id="GO:0020037">
    <property type="term" value="F:heme binding"/>
    <property type="evidence" value="ECO:0007669"/>
    <property type="project" value="InterPro"/>
</dbReference>
<dbReference type="PRINTS" id="PR00463">
    <property type="entry name" value="EP450I"/>
</dbReference>
<evidence type="ECO:0000313" key="17">
    <source>
        <dbReference type="EMBL" id="KAJ8916518.1"/>
    </source>
</evidence>
<evidence type="ECO:0008006" key="19">
    <source>
        <dbReference type="Google" id="ProtNLM"/>
    </source>
</evidence>
<evidence type="ECO:0000256" key="14">
    <source>
        <dbReference type="PIRSR" id="PIRSR602401-1"/>
    </source>
</evidence>
<keyword evidence="16" id="KW-0812">Transmembrane</keyword>
<feature type="binding site" description="axial binding residue" evidence="14">
    <location>
        <position position="476"/>
    </location>
    <ligand>
        <name>heme</name>
        <dbReference type="ChEBI" id="CHEBI:30413"/>
    </ligand>
    <ligandPart>
        <name>Fe</name>
        <dbReference type="ChEBI" id="CHEBI:18248"/>
    </ligandPart>
</feature>
<keyword evidence="13 16" id="KW-0472">Membrane</keyword>
<organism evidence="17 18">
    <name type="scientific">Exocentrus adspersus</name>
    <dbReference type="NCBI Taxonomy" id="1586481"/>
    <lineage>
        <taxon>Eukaryota</taxon>
        <taxon>Metazoa</taxon>
        <taxon>Ecdysozoa</taxon>
        <taxon>Arthropoda</taxon>
        <taxon>Hexapoda</taxon>
        <taxon>Insecta</taxon>
        <taxon>Pterygota</taxon>
        <taxon>Neoptera</taxon>
        <taxon>Endopterygota</taxon>
        <taxon>Coleoptera</taxon>
        <taxon>Polyphaga</taxon>
        <taxon>Cucujiformia</taxon>
        <taxon>Chrysomeloidea</taxon>
        <taxon>Cerambycidae</taxon>
        <taxon>Lamiinae</taxon>
        <taxon>Acanthocinini</taxon>
        <taxon>Exocentrus</taxon>
    </lineage>
</organism>
<keyword evidence="16" id="KW-1133">Transmembrane helix</keyword>
<keyword evidence="12 15" id="KW-0503">Monooxygenase</keyword>
<evidence type="ECO:0000256" key="10">
    <source>
        <dbReference type="ARBA" id="ARBA00023002"/>
    </source>
</evidence>
<evidence type="ECO:0000256" key="4">
    <source>
        <dbReference type="ARBA" id="ARBA00004406"/>
    </source>
</evidence>
<dbReference type="InterPro" id="IPR050196">
    <property type="entry name" value="Cytochrome_P450_Monoox"/>
</dbReference>
<keyword evidence="10 15" id="KW-0560">Oxidoreductase</keyword>
<evidence type="ECO:0000256" key="7">
    <source>
        <dbReference type="ARBA" id="ARBA00022723"/>
    </source>
</evidence>
<dbReference type="GO" id="GO:0016705">
    <property type="term" value="F:oxidoreductase activity, acting on paired donors, with incorporation or reduction of molecular oxygen"/>
    <property type="evidence" value="ECO:0007669"/>
    <property type="project" value="InterPro"/>
</dbReference>
<accession>A0AAV8VQ62</accession>
<comment type="cofactor">
    <cofactor evidence="1 14">
        <name>heme</name>
        <dbReference type="ChEBI" id="CHEBI:30413"/>
    </cofactor>
</comment>
<keyword evidence="9" id="KW-0492">Microsome</keyword>